<proteinExistence type="predicted"/>
<dbReference type="Proteomes" id="UP000600026">
    <property type="component" value="Unassembled WGS sequence"/>
</dbReference>
<dbReference type="InterPro" id="IPR037883">
    <property type="entry name" value="Knr4/Smi1-like_sf"/>
</dbReference>
<accession>A0A919H1Y9</accession>
<evidence type="ECO:0000313" key="1">
    <source>
        <dbReference type="EMBL" id="GHI87577.1"/>
    </source>
</evidence>
<dbReference type="EMBL" id="BNEE01000006">
    <property type="protein sequence ID" value="GHI87577.1"/>
    <property type="molecule type" value="Genomic_DNA"/>
</dbReference>
<gene>
    <name evidence="1" type="ORF">Sxan_49410</name>
</gene>
<name>A0A919H1Y9_9ACTN</name>
<protein>
    <recommendedName>
        <fullName evidence="3">Knr4/Smi1-like domain-containing protein</fullName>
    </recommendedName>
</protein>
<organism evidence="1 2">
    <name type="scientific">Streptomyces xanthophaeus</name>
    <dbReference type="NCBI Taxonomy" id="67385"/>
    <lineage>
        <taxon>Bacteria</taxon>
        <taxon>Bacillati</taxon>
        <taxon>Actinomycetota</taxon>
        <taxon>Actinomycetes</taxon>
        <taxon>Kitasatosporales</taxon>
        <taxon>Streptomycetaceae</taxon>
        <taxon>Streptomyces</taxon>
    </lineage>
</organism>
<dbReference type="RefSeq" id="WP_031146286.1">
    <property type="nucleotide sequence ID" value="NZ_BNEE01000006.1"/>
</dbReference>
<comment type="caution">
    <text evidence="1">The sequence shown here is derived from an EMBL/GenBank/DDBJ whole genome shotgun (WGS) entry which is preliminary data.</text>
</comment>
<reference evidence="1" key="1">
    <citation type="submission" date="2020-09" db="EMBL/GenBank/DDBJ databases">
        <title>Whole genome shotgun sequence of Streptomyces xanthophaeus NBRC 12829.</title>
        <authorList>
            <person name="Komaki H."/>
            <person name="Tamura T."/>
        </authorList>
    </citation>
    <scope>NUCLEOTIDE SEQUENCE</scope>
    <source>
        <strain evidence="1">NBRC 12829</strain>
    </source>
</reference>
<keyword evidence="2" id="KW-1185">Reference proteome</keyword>
<evidence type="ECO:0008006" key="3">
    <source>
        <dbReference type="Google" id="ProtNLM"/>
    </source>
</evidence>
<evidence type="ECO:0000313" key="2">
    <source>
        <dbReference type="Proteomes" id="UP000600026"/>
    </source>
</evidence>
<sequence length="178" mass="19079">MDTEHARPDDLAALRTLFGAGTPPLGWDAVRAFEAEHAIVLPEPYRTLVAEVCDGFPAGPPHYGLEPVAALPVDWGHGRPARVLAEPFPLTEAWTWEDDEDGPAGEGAGEFEARLAPVFDHGSVVLGTDGCGMNWHLVVTGAERGRVWLVTGEGALPFGGFAAWAGHWAAGRDWFDTE</sequence>
<dbReference type="SUPFAM" id="SSF160631">
    <property type="entry name" value="SMI1/KNR4-like"/>
    <property type="match status" value="1"/>
</dbReference>
<dbReference type="OrthoDB" id="1190024at2"/>
<dbReference type="AlphaFoldDB" id="A0A919H1Y9"/>